<gene>
    <name evidence="1" type="ORF">EAS64_36255</name>
</gene>
<dbReference type="Proteomes" id="UP000460272">
    <property type="component" value="Unassembled WGS sequence"/>
</dbReference>
<evidence type="ECO:0000313" key="2">
    <source>
        <dbReference type="Proteomes" id="UP000460272"/>
    </source>
</evidence>
<dbReference type="InterPro" id="IPR036278">
    <property type="entry name" value="Sialidase_sf"/>
</dbReference>
<dbReference type="Gene3D" id="2.130.10.10">
    <property type="entry name" value="YVTN repeat-like/Quinoprotein amine dehydrogenase"/>
    <property type="match status" value="1"/>
</dbReference>
<comment type="caution">
    <text evidence="1">The sequence shown here is derived from an EMBL/GenBank/DDBJ whole genome shotgun (WGS) entry which is preliminary data.</text>
</comment>
<reference evidence="1 2" key="1">
    <citation type="submission" date="2018-11" db="EMBL/GenBank/DDBJ databases">
        <title>Trebonia kvetii gen.nov., sp.nov., a novel acidophilic actinobacterium, and proposal of the new actinobacterial family Treboniaceae fam. nov.</title>
        <authorList>
            <person name="Rapoport D."/>
            <person name="Sagova-Mareckova M."/>
            <person name="Sedlacek I."/>
            <person name="Provaznik J."/>
            <person name="Kralova S."/>
            <person name="Pavlinic D."/>
            <person name="Benes V."/>
            <person name="Kopecky J."/>
        </authorList>
    </citation>
    <scope>NUCLEOTIDE SEQUENCE [LARGE SCALE GENOMIC DNA]</scope>
    <source>
        <strain evidence="1 2">15Tr583</strain>
    </source>
</reference>
<sequence>MPGRVYFPPGTPVSAADIGTRAVGSGRVVYGLANRRAYLGSVWPVISTDGGLHWQIDGPAFYFAGASGPSVTDRIGARGARMAWAWGNSGNFVKVTTDGGRHWYIADFPAGVKSVSWQAGRLTALAYWNGLHVFRYVSPDNGRTWRSQHS</sequence>
<name>A0A6P2BQ67_9ACTN</name>
<dbReference type="EMBL" id="RPFW01000008">
    <property type="protein sequence ID" value="TVZ00807.1"/>
    <property type="molecule type" value="Genomic_DNA"/>
</dbReference>
<dbReference type="AlphaFoldDB" id="A0A6P2BQ67"/>
<dbReference type="OrthoDB" id="5664384at2"/>
<proteinExistence type="predicted"/>
<organism evidence="1 2">
    <name type="scientific">Trebonia kvetii</name>
    <dbReference type="NCBI Taxonomy" id="2480626"/>
    <lineage>
        <taxon>Bacteria</taxon>
        <taxon>Bacillati</taxon>
        <taxon>Actinomycetota</taxon>
        <taxon>Actinomycetes</taxon>
        <taxon>Streptosporangiales</taxon>
        <taxon>Treboniaceae</taxon>
        <taxon>Trebonia</taxon>
    </lineage>
</organism>
<keyword evidence="2" id="KW-1185">Reference proteome</keyword>
<protein>
    <recommendedName>
        <fullName evidence="3">Exo-alpha-sialidase</fullName>
    </recommendedName>
</protein>
<dbReference type="RefSeq" id="WP_145860566.1">
    <property type="nucleotide sequence ID" value="NZ_RPFW01000008.1"/>
</dbReference>
<accession>A0A6P2BQ67</accession>
<dbReference type="InterPro" id="IPR015943">
    <property type="entry name" value="WD40/YVTN_repeat-like_dom_sf"/>
</dbReference>
<dbReference type="SUPFAM" id="SSF50939">
    <property type="entry name" value="Sialidases"/>
    <property type="match status" value="1"/>
</dbReference>
<evidence type="ECO:0000313" key="1">
    <source>
        <dbReference type="EMBL" id="TVZ00807.1"/>
    </source>
</evidence>
<evidence type="ECO:0008006" key="3">
    <source>
        <dbReference type="Google" id="ProtNLM"/>
    </source>
</evidence>